<keyword evidence="3" id="KW-0479">Metal-binding</keyword>
<evidence type="ECO:0000256" key="5">
    <source>
        <dbReference type="ARBA" id="ARBA00023004"/>
    </source>
</evidence>
<feature type="transmembrane region" description="Helical" evidence="6">
    <location>
        <begin position="435"/>
        <end position="457"/>
    </location>
</feature>
<keyword evidence="5" id="KW-0408">Iron</keyword>
<keyword evidence="4" id="KW-0249">Electron transport</keyword>
<evidence type="ECO:0000256" key="3">
    <source>
        <dbReference type="ARBA" id="ARBA00022723"/>
    </source>
</evidence>
<evidence type="ECO:0000256" key="6">
    <source>
        <dbReference type="SAM" id="Phobius"/>
    </source>
</evidence>
<evidence type="ECO:0000256" key="2">
    <source>
        <dbReference type="ARBA" id="ARBA00022617"/>
    </source>
</evidence>
<dbReference type="InterPro" id="IPR019020">
    <property type="entry name" value="Cyt-c552/DMSO_Rdtase_haem-bd"/>
</dbReference>
<dbReference type="Proteomes" id="UP000199283">
    <property type="component" value="Unassembled WGS sequence"/>
</dbReference>
<keyword evidence="6" id="KW-0812">Transmembrane</keyword>
<proteinExistence type="predicted"/>
<dbReference type="EMBL" id="FNZQ01000002">
    <property type="protein sequence ID" value="SEL02016.1"/>
    <property type="molecule type" value="Genomic_DNA"/>
</dbReference>
<dbReference type="GO" id="GO:0020037">
    <property type="term" value="F:heme binding"/>
    <property type="evidence" value="ECO:0007669"/>
    <property type="project" value="InterPro"/>
</dbReference>
<dbReference type="RefSeq" id="WP_217638795.1">
    <property type="nucleotide sequence ID" value="NZ_FNZQ01000002.1"/>
</dbReference>
<dbReference type="SMART" id="SM00887">
    <property type="entry name" value="EB_dh"/>
    <property type="match status" value="1"/>
</dbReference>
<keyword evidence="9" id="KW-1185">Reference proteome</keyword>
<reference evidence="8 9" key="1">
    <citation type="submission" date="2016-10" db="EMBL/GenBank/DDBJ databases">
        <authorList>
            <person name="de Groot N.N."/>
        </authorList>
    </citation>
    <scope>NUCLEOTIDE SEQUENCE [LARGE SCALE GENOMIC DNA]</scope>
    <source>
        <strain evidence="8 9">DSM 14858</strain>
    </source>
</reference>
<evidence type="ECO:0000256" key="4">
    <source>
        <dbReference type="ARBA" id="ARBA00022982"/>
    </source>
</evidence>
<keyword evidence="6" id="KW-0472">Membrane</keyword>
<dbReference type="STRING" id="188906.SAMN04488526_1817"/>
<dbReference type="AlphaFoldDB" id="A0A1H7LSX7"/>
<evidence type="ECO:0000259" key="7">
    <source>
        <dbReference type="SMART" id="SM00887"/>
    </source>
</evidence>
<dbReference type="Gene3D" id="2.60.40.1190">
    <property type="match status" value="1"/>
</dbReference>
<protein>
    <submittedName>
        <fullName evidence="8">Ethylbenzene dehydrogenase</fullName>
    </submittedName>
</protein>
<keyword evidence="1" id="KW-0813">Transport</keyword>
<dbReference type="CDD" id="cd09625">
    <property type="entry name" value="DOMON_like_cytochrome"/>
    <property type="match status" value="1"/>
</dbReference>
<dbReference type="Pfam" id="PF09459">
    <property type="entry name" value="EB_dh"/>
    <property type="match status" value="1"/>
</dbReference>
<evidence type="ECO:0000256" key="1">
    <source>
        <dbReference type="ARBA" id="ARBA00022448"/>
    </source>
</evidence>
<keyword evidence="6" id="KW-1133">Transmembrane helix</keyword>
<dbReference type="GO" id="GO:0046872">
    <property type="term" value="F:metal ion binding"/>
    <property type="evidence" value="ECO:0007669"/>
    <property type="project" value="UniProtKB-KW"/>
</dbReference>
<organism evidence="8 9">
    <name type="scientific">Jannaschia helgolandensis</name>
    <dbReference type="NCBI Taxonomy" id="188906"/>
    <lineage>
        <taxon>Bacteria</taxon>
        <taxon>Pseudomonadati</taxon>
        <taxon>Pseudomonadota</taxon>
        <taxon>Alphaproteobacteria</taxon>
        <taxon>Rhodobacterales</taxon>
        <taxon>Roseobacteraceae</taxon>
        <taxon>Jannaschia</taxon>
    </lineage>
</organism>
<name>A0A1H7LSX7_9RHOB</name>
<keyword evidence="2" id="KW-0349">Heme</keyword>
<sequence length="464" mass="51967">MTLRTTYLAASVAIFSGLLVLGWVTHGTGIVKDDPERNIVIPDELTSELQVKAAYDGEKIWFRYRWPVDRPSIFNDVLVYQDGKWETRGGEALGPNPDFLTEDRVAMMIDDGSVPLFGRYGGYITIGDGLTTFTGVPETEEERTKYLPSTRTDPNDFEALKPESDLEMLRAAGQFIDLWQWRSSRSNPIGLGDDGFVAEERGGDAGTGPYTTNWDSATEQPLYMFDPDVAGSAALSIDAVTGGDVGFNDIYYLSADTALPFDPTLAWKNGDTIPRRYLRPATGSRGDVVEPSVARWRNGFWDVTLVRDMDTGNPLDDKIFRDGGSYDLAFAVFRNASTMRWHYVTLPVSLGLEQPAQMVAERIESGTEPDWTQPWTEIKTFYPGQVTWGRLTDARQHPGADRIAQRVPVAVRHTEEQLALYGVQMEFAEEIRRQWIWTLIASLGLIVGLGINVNLLMRRNEEEV</sequence>
<feature type="domain" description="Cytochrome c-552/DMSO reductase-like haem-binding" evidence="7">
    <location>
        <begin position="9"/>
        <end position="345"/>
    </location>
</feature>
<gene>
    <name evidence="8" type="ORF">SAMN04488526_1817</name>
</gene>
<evidence type="ECO:0000313" key="9">
    <source>
        <dbReference type="Proteomes" id="UP000199283"/>
    </source>
</evidence>
<evidence type="ECO:0000313" key="8">
    <source>
        <dbReference type="EMBL" id="SEL02016.1"/>
    </source>
</evidence>
<accession>A0A1H7LSX7</accession>